<dbReference type="PANTHER" id="PTHR42643">
    <property type="entry name" value="IONOTROPIC RECEPTOR 20A-RELATED"/>
    <property type="match status" value="1"/>
</dbReference>
<evidence type="ECO:0000256" key="3">
    <source>
        <dbReference type="ARBA" id="ARBA00022475"/>
    </source>
</evidence>
<evidence type="ECO:0000256" key="2">
    <source>
        <dbReference type="ARBA" id="ARBA00008685"/>
    </source>
</evidence>
<dbReference type="GO" id="GO:0015276">
    <property type="term" value="F:ligand-gated monoatomic ion channel activity"/>
    <property type="evidence" value="ECO:0007669"/>
    <property type="project" value="InterPro"/>
</dbReference>
<dbReference type="InterPro" id="IPR001320">
    <property type="entry name" value="Iontro_rcpt_C"/>
</dbReference>
<evidence type="ECO:0000256" key="8">
    <source>
        <dbReference type="ARBA" id="ARBA00023180"/>
    </source>
</evidence>
<dbReference type="Pfam" id="PF00060">
    <property type="entry name" value="Lig_chan"/>
    <property type="match status" value="1"/>
</dbReference>
<keyword evidence="8" id="KW-0325">Glycoprotein</keyword>
<evidence type="ECO:0000259" key="10">
    <source>
        <dbReference type="Pfam" id="PF00060"/>
    </source>
</evidence>
<dbReference type="SUPFAM" id="SSF53850">
    <property type="entry name" value="Periplasmic binding protein-like II"/>
    <property type="match status" value="1"/>
</dbReference>
<keyword evidence="12" id="KW-1185">Reference proteome</keyword>
<dbReference type="PANTHER" id="PTHR42643:SF40">
    <property type="entry name" value="IONOTROPIC RECEPTOR 41A-RELATED"/>
    <property type="match status" value="1"/>
</dbReference>
<dbReference type="GO" id="GO:0005886">
    <property type="term" value="C:plasma membrane"/>
    <property type="evidence" value="ECO:0007669"/>
    <property type="project" value="UniProtKB-SubCell"/>
</dbReference>
<feature type="transmembrane region" description="Helical" evidence="9">
    <location>
        <begin position="631"/>
        <end position="653"/>
    </location>
</feature>
<dbReference type="EMBL" id="JARQZJ010000132">
    <property type="protein sequence ID" value="KAK9892095.1"/>
    <property type="molecule type" value="Genomic_DNA"/>
</dbReference>
<comment type="caution">
    <text evidence="11">The sequence shown here is derived from an EMBL/GenBank/DDBJ whole genome shotgun (WGS) entry which is preliminary data.</text>
</comment>
<evidence type="ECO:0000313" key="11">
    <source>
        <dbReference type="EMBL" id="KAK9892095.1"/>
    </source>
</evidence>
<evidence type="ECO:0000256" key="6">
    <source>
        <dbReference type="ARBA" id="ARBA00023136"/>
    </source>
</evidence>
<keyword evidence="6 9" id="KW-0472">Membrane</keyword>
<sequence length="663" mass="77814">MLLSTHFMKKGTPPRSLSCPMPYILPGILLCLKKLFKHQLQESYNNYNNSKYNSRKVAYCPTHYPAQYYTLKYRVQNNSFSHIYHFAYKGNKQVINFSINYSENKTIINDYITSEYHGCQGFLIDSLHPVEVFEQIEKQIRLSIVRFNFRRYLFIIRNDEKDIKIAFKTDALTHVADVLIINPRNSDTFELWTHNFVASENMNELKLLDIFFAENKSFLFETNLYPDKLKNFEGRVLKITCFNYAPYASCDPNLPQDKLYGSELRAALEFIDQYNMTMKLVYNEIEEEYWGELFSNWSGTGLMGNILTDKADIGFFHVRAFSAAFYTWGFVNTYLDISEPFIRTGITCLVPKPRMTSAWLTPLLSYSNPLWAAVLSNFLYNAVIFSLIAFYYEKSTHSRRSRTDIAYNTIRNSFWALLKISLSQGLTKTVNNGHLPVRIILVIFLLMYSILDSTYFSGLASIMTIPRFEQPINTVSDLAQENVNIFAISDAWIFSIEKAEDEEYVKILSNFHIASDEQRELSKQENNAFFIERLPFNNYAINDYIKEDVIENYHLMEEDVYWEYTRFFLRKSSVFTQIFDVFLLHLMENGIASRWQQEAVYHFMDFNVQRITFLKDSKKIVARAVVKLNLFHVQGAFALLIIGYSLSFIVFLIEKCFRLFHKK</sequence>
<evidence type="ECO:0000256" key="1">
    <source>
        <dbReference type="ARBA" id="ARBA00004651"/>
    </source>
</evidence>
<keyword evidence="5 9" id="KW-1133">Transmembrane helix</keyword>
<dbReference type="GO" id="GO:0050906">
    <property type="term" value="P:detection of stimulus involved in sensory perception"/>
    <property type="evidence" value="ECO:0007669"/>
    <property type="project" value="UniProtKB-ARBA"/>
</dbReference>
<proteinExistence type="inferred from homology"/>
<keyword evidence="7" id="KW-0675">Receptor</keyword>
<name>A0AAW1VE33_9CUCU</name>
<evidence type="ECO:0000256" key="4">
    <source>
        <dbReference type="ARBA" id="ARBA00022692"/>
    </source>
</evidence>
<protein>
    <recommendedName>
        <fullName evidence="10">Ionotropic glutamate receptor C-terminal domain-containing protein</fullName>
    </recommendedName>
</protein>
<evidence type="ECO:0000256" key="7">
    <source>
        <dbReference type="ARBA" id="ARBA00023170"/>
    </source>
</evidence>
<dbReference type="Gene3D" id="3.40.190.10">
    <property type="entry name" value="Periplasmic binding protein-like II"/>
    <property type="match status" value="1"/>
</dbReference>
<feature type="domain" description="Ionotropic glutamate receptor C-terminal" evidence="10">
    <location>
        <begin position="368"/>
        <end position="643"/>
    </location>
</feature>
<feature type="transmembrane region" description="Helical" evidence="9">
    <location>
        <begin position="435"/>
        <end position="451"/>
    </location>
</feature>
<comment type="subcellular location">
    <subcellularLocation>
        <location evidence="1">Cell membrane</location>
        <topology evidence="1">Multi-pass membrane protein</topology>
    </subcellularLocation>
</comment>
<dbReference type="AlphaFoldDB" id="A0AAW1VE33"/>
<dbReference type="Gene3D" id="1.10.287.70">
    <property type="match status" value="1"/>
</dbReference>
<evidence type="ECO:0000256" key="5">
    <source>
        <dbReference type="ARBA" id="ARBA00022989"/>
    </source>
</evidence>
<keyword evidence="4 9" id="KW-0812">Transmembrane</keyword>
<evidence type="ECO:0000256" key="9">
    <source>
        <dbReference type="SAM" id="Phobius"/>
    </source>
</evidence>
<feature type="transmembrane region" description="Helical" evidence="9">
    <location>
        <begin position="370"/>
        <end position="392"/>
    </location>
</feature>
<evidence type="ECO:0000313" key="12">
    <source>
        <dbReference type="Proteomes" id="UP001431783"/>
    </source>
</evidence>
<comment type="similarity">
    <text evidence="2">Belongs to the glutamate-gated ion channel (TC 1.A.10.1) family.</text>
</comment>
<reference evidence="11 12" key="1">
    <citation type="submission" date="2023-03" db="EMBL/GenBank/DDBJ databases">
        <title>Genome insight into feeding habits of ladybird beetles.</title>
        <authorList>
            <person name="Li H.-S."/>
            <person name="Huang Y.-H."/>
            <person name="Pang H."/>
        </authorList>
    </citation>
    <scope>NUCLEOTIDE SEQUENCE [LARGE SCALE GENOMIC DNA]</scope>
    <source>
        <strain evidence="11">SYSU_2023b</strain>
        <tissue evidence="11">Whole body</tissue>
    </source>
</reference>
<gene>
    <name evidence="11" type="ORF">WA026_018297</name>
</gene>
<keyword evidence="3" id="KW-1003">Cell membrane</keyword>
<organism evidence="11 12">
    <name type="scientific">Henosepilachna vigintioctopunctata</name>
    <dbReference type="NCBI Taxonomy" id="420089"/>
    <lineage>
        <taxon>Eukaryota</taxon>
        <taxon>Metazoa</taxon>
        <taxon>Ecdysozoa</taxon>
        <taxon>Arthropoda</taxon>
        <taxon>Hexapoda</taxon>
        <taxon>Insecta</taxon>
        <taxon>Pterygota</taxon>
        <taxon>Neoptera</taxon>
        <taxon>Endopterygota</taxon>
        <taxon>Coleoptera</taxon>
        <taxon>Polyphaga</taxon>
        <taxon>Cucujiformia</taxon>
        <taxon>Coccinelloidea</taxon>
        <taxon>Coccinellidae</taxon>
        <taxon>Epilachninae</taxon>
        <taxon>Epilachnini</taxon>
        <taxon>Henosepilachna</taxon>
    </lineage>
</organism>
<dbReference type="Proteomes" id="UP001431783">
    <property type="component" value="Unassembled WGS sequence"/>
</dbReference>
<dbReference type="InterPro" id="IPR052192">
    <property type="entry name" value="Insect_Ionotropic_Sensory_Rcpt"/>
</dbReference>
<accession>A0AAW1VE33</accession>